<proteinExistence type="inferred from homology"/>
<gene>
    <name evidence="6" type="ordered locus">Deba_0918</name>
</gene>
<dbReference type="Gene3D" id="3.40.228.10">
    <property type="entry name" value="Dimethylsulfoxide Reductase, domain 2"/>
    <property type="match status" value="1"/>
</dbReference>
<dbReference type="InterPro" id="IPR006656">
    <property type="entry name" value="Mopterin_OxRdtase"/>
</dbReference>
<dbReference type="PANTHER" id="PTHR43742:SF6">
    <property type="entry name" value="OXIDOREDUCTASE YYAE-RELATED"/>
    <property type="match status" value="1"/>
</dbReference>
<dbReference type="KEGG" id="dbr:Deba_0918"/>
<dbReference type="Pfam" id="PF01568">
    <property type="entry name" value="Molydop_binding"/>
    <property type="match status" value="1"/>
</dbReference>
<dbReference type="GO" id="GO:0051536">
    <property type="term" value="F:iron-sulfur cluster binding"/>
    <property type="evidence" value="ECO:0007669"/>
    <property type="project" value="UniProtKB-KW"/>
</dbReference>
<name>E1QFF2_DESB2</name>
<dbReference type="PANTHER" id="PTHR43742">
    <property type="entry name" value="TRIMETHYLAMINE-N-OXIDE REDUCTASE"/>
    <property type="match status" value="1"/>
</dbReference>
<organism evidence="6 7">
    <name type="scientific">Desulfarculus baarsii (strain ATCC 33931 / DSM 2075 / LMG 7858 / VKM B-1802 / 2st14)</name>
    <dbReference type="NCBI Taxonomy" id="644282"/>
    <lineage>
        <taxon>Bacteria</taxon>
        <taxon>Pseudomonadati</taxon>
        <taxon>Thermodesulfobacteriota</taxon>
        <taxon>Desulfarculia</taxon>
        <taxon>Desulfarculales</taxon>
        <taxon>Desulfarculaceae</taxon>
        <taxon>Desulfarculus</taxon>
    </lineage>
</organism>
<dbReference type="OrthoDB" id="9757870at2"/>
<dbReference type="Gene3D" id="3.40.50.740">
    <property type="match status" value="1"/>
</dbReference>
<dbReference type="AlphaFoldDB" id="E1QFF2"/>
<protein>
    <submittedName>
        <fullName evidence="6">Molybdopterin oxidoreductase</fullName>
    </submittedName>
</protein>
<dbReference type="RefSeq" id="WP_013257742.1">
    <property type="nucleotide sequence ID" value="NC_014365.1"/>
</dbReference>
<dbReference type="STRING" id="644282.Deba_0918"/>
<dbReference type="EMBL" id="CP002085">
    <property type="protein sequence ID" value="ADK84288.1"/>
    <property type="molecule type" value="Genomic_DNA"/>
</dbReference>
<dbReference type="GO" id="GO:0043546">
    <property type="term" value="F:molybdopterin cofactor binding"/>
    <property type="evidence" value="ECO:0007669"/>
    <property type="project" value="InterPro"/>
</dbReference>
<dbReference type="InterPro" id="IPR006963">
    <property type="entry name" value="Mopterin_OxRdtase_4Fe-4S_dom"/>
</dbReference>
<sequence>MAEQSQTRTVFKTCPLCEATCGLAITLQGDQVTHVTGDKLDVFSKGYLCPKGASIAQLHNDPDRLRRPLMRIDGQLREVSWPEAFQAVEQGLGRVIAEHGRDAVAVYLGNPNSHTMAGNLFMRPMLKALASKNIFSASSVDQLPKHVSCGLMFGSPATIPVPDIERTDYLLMLGANPLESNGSLCTAPDFPGRLRALRQRGAKLVVIDPRRTRTAELADEHFFIRPGTDALLLMAMVNSLFAQNLADPGPMAQHVNGLDDLRELSRPFTPQAVAGPCGLAAADIQRLARELAQAPSAVVYGRMGASTQEFGALANWLIDAINVLIGSFDRPGGAMFPTPAHLPPRFKAGGKGWSMGRWTSPATGAPEVIGEFPVATLAQTIEAQGAGAARALITIAGNPALTCPNSQRLDKALASLDFLVCVDFYLNETARHADVILPPCGPLSTAQYDIVFYGFAVHNVANFSPPVIAPGPDELDKWRIMLKLALILAGQGAAADPLTLEQMIIEGALNQAIQAKGSPLAGRQPAELLAQLHGGPGPGRLLDLMLRTGAYGDWFGLNPQGLSLDVLLANPHGVDLGPLKPGVPNVLRTPSAKIELAPSPLAADVDRLAQAMERPPAGTLLVGRRNLRSNNSWMHNIPPLVAGKGRCTLLVHPQDAAALGLEDGKTAVIASRVGSLQMTVELSEALMPGVVCAPHGWGHHAAGARLSVAAANPGVNSNVLTDDQLLDRLSGNCVLNGIPVTIQPAA</sequence>
<keyword evidence="3" id="KW-0408">Iron</keyword>
<dbReference type="InterPro" id="IPR050612">
    <property type="entry name" value="Prok_Mopterin_Oxidored"/>
</dbReference>
<dbReference type="Gene3D" id="2.20.25.90">
    <property type="entry name" value="ADC-like domains"/>
    <property type="match status" value="1"/>
</dbReference>
<evidence type="ECO:0000313" key="6">
    <source>
        <dbReference type="EMBL" id="ADK84288.1"/>
    </source>
</evidence>
<evidence type="ECO:0000256" key="2">
    <source>
        <dbReference type="ARBA" id="ARBA00022723"/>
    </source>
</evidence>
<evidence type="ECO:0000313" key="7">
    <source>
        <dbReference type="Proteomes" id="UP000009047"/>
    </source>
</evidence>
<dbReference type="eggNOG" id="COG0243">
    <property type="taxonomic scope" value="Bacteria"/>
</dbReference>
<dbReference type="GO" id="GO:0046872">
    <property type="term" value="F:metal ion binding"/>
    <property type="evidence" value="ECO:0007669"/>
    <property type="project" value="UniProtKB-KW"/>
</dbReference>
<dbReference type="PROSITE" id="PS51669">
    <property type="entry name" value="4FE4S_MOW_BIS_MGD"/>
    <property type="match status" value="1"/>
</dbReference>
<evidence type="ECO:0000256" key="4">
    <source>
        <dbReference type="ARBA" id="ARBA00023014"/>
    </source>
</evidence>
<accession>E1QFF2</accession>
<keyword evidence="4" id="KW-0411">Iron-sulfur</keyword>
<dbReference type="Gene3D" id="2.40.40.20">
    <property type="match status" value="1"/>
</dbReference>
<keyword evidence="7" id="KW-1185">Reference proteome</keyword>
<dbReference type="GO" id="GO:0016491">
    <property type="term" value="F:oxidoreductase activity"/>
    <property type="evidence" value="ECO:0007669"/>
    <property type="project" value="InterPro"/>
</dbReference>
<dbReference type="Pfam" id="PF00384">
    <property type="entry name" value="Molybdopterin"/>
    <property type="match status" value="1"/>
</dbReference>
<dbReference type="InterPro" id="IPR006657">
    <property type="entry name" value="MoPterin_dinucl-bd_dom"/>
</dbReference>
<reference evidence="6 7" key="1">
    <citation type="journal article" date="2010" name="Stand. Genomic Sci.">
        <title>Complete genome sequence of Desulfarculus baarsii type strain (2st14).</title>
        <authorList>
            <person name="Sun H."/>
            <person name="Spring S."/>
            <person name="Lapidus A."/>
            <person name="Davenport K."/>
            <person name="Del Rio T.G."/>
            <person name="Tice H."/>
            <person name="Nolan M."/>
            <person name="Copeland A."/>
            <person name="Cheng J.F."/>
            <person name="Lucas S."/>
            <person name="Tapia R."/>
            <person name="Goodwin L."/>
            <person name="Pitluck S."/>
            <person name="Ivanova N."/>
            <person name="Pagani I."/>
            <person name="Mavromatis K."/>
            <person name="Ovchinnikova G."/>
            <person name="Pati A."/>
            <person name="Chen A."/>
            <person name="Palaniappan K."/>
            <person name="Hauser L."/>
            <person name="Chang Y.J."/>
            <person name="Jeffries C.D."/>
            <person name="Detter J.C."/>
            <person name="Han C."/>
            <person name="Rohde M."/>
            <person name="Brambilla E."/>
            <person name="Goker M."/>
            <person name="Woyke T."/>
            <person name="Bristow J."/>
            <person name="Eisen J.A."/>
            <person name="Markowitz V."/>
            <person name="Hugenholtz P."/>
            <person name="Kyrpides N.C."/>
            <person name="Klenk H.P."/>
            <person name="Land M."/>
        </authorList>
    </citation>
    <scope>NUCLEOTIDE SEQUENCE [LARGE SCALE GENOMIC DNA]</scope>
    <source>
        <strain evidence="7">ATCC 33931 / DSM 2075 / LMG 7858 / VKM B-1802 / 2st14</strain>
    </source>
</reference>
<comment type="similarity">
    <text evidence="1">Belongs to the prokaryotic molybdopterin-containing oxidoreductase family.</text>
</comment>
<evidence type="ECO:0000256" key="1">
    <source>
        <dbReference type="ARBA" id="ARBA00010312"/>
    </source>
</evidence>
<feature type="domain" description="4Fe-4S Mo/W bis-MGD-type" evidence="5">
    <location>
        <begin position="7"/>
        <end position="63"/>
    </location>
</feature>
<dbReference type="SUPFAM" id="SSF50692">
    <property type="entry name" value="ADC-like"/>
    <property type="match status" value="1"/>
</dbReference>
<evidence type="ECO:0000256" key="3">
    <source>
        <dbReference type="ARBA" id="ARBA00023004"/>
    </source>
</evidence>
<dbReference type="SUPFAM" id="SSF53706">
    <property type="entry name" value="Formate dehydrogenase/DMSO reductase, domains 1-3"/>
    <property type="match status" value="1"/>
</dbReference>
<dbReference type="Pfam" id="PF04879">
    <property type="entry name" value="Molybdop_Fe4S4"/>
    <property type="match status" value="1"/>
</dbReference>
<dbReference type="Proteomes" id="UP000009047">
    <property type="component" value="Chromosome"/>
</dbReference>
<evidence type="ECO:0000259" key="5">
    <source>
        <dbReference type="PROSITE" id="PS51669"/>
    </source>
</evidence>
<dbReference type="InterPro" id="IPR009010">
    <property type="entry name" value="Asp_de-COase-like_dom_sf"/>
</dbReference>
<dbReference type="SMART" id="SM00926">
    <property type="entry name" value="Molybdop_Fe4S4"/>
    <property type="match status" value="1"/>
</dbReference>
<dbReference type="HOGENOM" id="CLU_000422_13_3_7"/>
<keyword evidence="2" id="KW-0479">Metal-binding</keyword>